<dbReference type="GO" id="GO:0005524">
    <property type="term" value="F:ATP binding"/>
    <property type="evidence" value="ECO:0007669"/>
    <property type="project" value="UniProtKB-UniRule"/>
</dbReference>
<comment type="similarity">
    <text evidence="6">Belongs to the tRNA(Ile)-lysidine synthase family.</text>
</comment>
<comment type="domain">
    <text evidence="6">The N-terminal region contains the highly conserved SGGXDS motif, predicted to be a P-loop motif involved in ATP binding.</text>
</comment>
<accession>A0A4Q2IT89</accession>
<comment type="catalytic activity">
    <reaction evidence="5 6">
        <text>cytidine(34) in tRNA(Ile2) + L-lysine + ATP = lysidine(34) in tRNA(Ile2) + AMP + diphosphate + H(+)</text>
        <dbReference type="Rhea" id="RHEA:43744"/>
        <dbReference type="Rhea" id="RHEA-COMP:10625"/>
        <dbReference type="Rhea" id="RHEA-COMP:10670"/>
        <dbReference type="ChEBI" id="CHEBI:15378"/>
        <dbReference type="ChEBI" id="CHEBI:30616"/>
        <dbReference type="ChEBI" id="CHEBI:32551"/>
        <dbReference type="ChEBI" id="CHEBI:33019"/>
        <dbReference type="ChEBI" id="CHEBI:82748"/>
        <dbReference type="ChEBI" id="CHEBI:83665"/>
        <dbReference type="ChEBI" id="CHEBI:456215"/>
        <dbReference type="EC" id="6.3.4.19"/>
    </reaction>
</comment>
<sequence>MDAPRPSAADPVSLDPAAVARFARDLAAAIGAAPAGPVALAVSGGPDSMAMLALAHAAHPGRVIAATVDHRLRPDAADEAAGVARWCRDAGIPHATLAPEQPPRGASIQAQARQLRYQLLGRWALGEGAAALLTAHHADDQAETFLMRAVRGSGPAGLAGIRRGWTWHPARWDGTGAGEARGLPIVRPLLGWRRATLRALAEAAALPFVDDPSNADPRHDRTGVRALLAGSPALDVEGLARAAQHCAETDAALAETVAWIERARLLPSPAGERVLDMAALPRELRRRLVRRAIGHVRSLAPAAEGSWSDSAQVESLLDALEAGSGATQAGVAASSAGDRWRFRPAPPRRSA</sequence>
<dbReference type="AlphaFoldDB" id="A0A4Q2IT89"/>
<evidence type="ECO:0000313" key="9">
    <source>
        <dbReference type="EMBL" id="RXZ31611.1"/>
    </source>
</evidence>
<dbReference type="GO" id="GO:0006400">
    <property type="term" value="P:tRNA modification"/>
    <property type="evidence" value="ECO:0007669"/>
    <property type="project" value="UniProtKB-UniRule"/>
</dbReference>
<organism evidence="9 10">
    <name type="scientific">Sphingomonas desiccabilis</name>
    <dbReference type="NCBI Taxonomy" id="429134"/>
    <lineage>
        <taxon>Bacteria</taxon>
        <taxon>Pseudomonadati</taxon>
        <taxon>Pseudomonadota</taxon>
        <taxon>Alphaproteobacteria</taxon>
        <taxon>Sphingomonadales</taxon>
        <taxon>Sphingomonadaceae</taxon>
        <taxon>Sphingomonas</taxon>
    </lineage>
</organism>
<dbReference type="PANTHER" id="PTHR43033:SF5">
    <property type="entry name" value="TRNA(ILE)-LYSIDINE SYNTHETASE"/>
    <property type="match status" value="1"/>
</dbReference>
<dbReference type="NCBIfam" id="TIGR02432">
    <property type="entry name" value="lysidine_TilS_N"/>
    <property type="match status" value="1"/>
</dbReference>
<dbReference type="Proteomes" id="UP000292347">
    <property type="component" value="Unassembled WGS sequence"/>
</dbReference>
<gene>
    <name evidence="6 9" type="primary">tilS</name>
    <name evidence="9" type="ORF">EO081_10265</name>
</gene>
<name>A0A4Q2IT89_9SPHN</name>
<protein>
    <recommendedName>
        <fullName evidence="6">tRNA(Ile)-lysidine synthase</fullName>
        <ecNumber evidence="6">6.3.4.19</ecNumber>
    </recommendedName>
    <alternativeName>
        <fullName evidence="6">tRNA(Ile)-2-lysyl-cytidine synthase</fullName>
    </alternativeName>
    <alternativeName>
        <fullName evidence="6">tRNA(Ile)-lysidine synthetase</fullName>
    </alternativeName>
</protein>
<dbReference type="OrthoDB" id="9807403at2"/>
<proteinExistence type="inferred from homology"/>
<evidence type="ECO:0000256" key="4">
    <source>
        <dbReference type="ARBA" id="ARBA00022840"/>
    </source>
</evidence>
<dbReference type="Gene3D" id="3.40.50.620">
    <property type="entry name" value="HUPs"/>
    <property type="match status" value="1"/>
</dbReference>
<dbReference type="InterPro" id="IPR012094">
    <property type="entry name" value="tRNA_Ile_lys_synt"/>
</dbReference>
<evidence type="ECO:0000259" key="8">
    <source>
        <dbReference type="Pfam" id="PF01171"/>
    </source>
</evidence>
<keyword evidence="3 6" id="KW-0547">Nucleotide-binding</keyword>
<evidence type="ECO:0000256" key="1">
    <source>
        <dbReference type="ARBA" id="ARBA00022598"/>
    </source>
</evidence>
<dbReference type="InterPro" id="IPR014729">
    <property type="entry name" value="Rossmann-like_a/b/a_fold"/>
</dbReference>
<evidence type="ECO:0000256" key="6">
    <source>
        <dbReference type="HAMAP-Rule" id="MF_01161"/>
    </source>
</evidence>
<feature type="binding site" evidence="6">
    <location>
        <begin position="43"/>
        <end position="48"/>
    </location>
    <ligand>
        <name>ATP</name>
        <dbReference type="ChEBI" id="CHEBI:30616"/>
    </ligand>
</feature>
<dbReference type="EMBL" id="SDPT01000002">
    <property type="protein sequence ID" value="RXZ31611.1"/>
    <property type="molecule type" value="Genomic_DNA"/>
</dbReference>
<dbReference type="SUPFAM" id="SSF52402">
    <property type="entry name" value="Adenine nucleotide alpha hydrolases-like"/>
    <property type="match status" value="1"/>
</dbReference>
<dbReference type="GO" id="GO:0005737">
    <property type="term" value="C:cytoplasm"/>
    <property type="evidence" value="ECO:0007669"/>
    <property type="project" value="UniProtKB-SubCell"/>
</dbReference>
<evidence type="ECO:0000256" key="7">
    <source>
        <dbReference type="SAM" id="MobiDB-lite"/>
    </source>
</evidence>
<keyword evidence="1 6" id="KW-0436">Ligase</keyword>
<dbReference type="GO" id="GO:0032267">
    <property type="term" value="F:tRNA(Ile)-lysidine synthase activity"/>
    <property type="evidence" value="ECO:0007669"/>
    <property type="project" value="UniProtKB-EC"/>
</dbReference>
<keyword evidence="4 6" id="KW-0067">ATP-binding</keyword>
<reference evidence="9 10" key="1">
    <citation type="submission" date="2019-01" db="EMBL/GenBank/DDBJ databases">
        <title>Sphingomonas mucosissima sp. nov. and Sphingomonas desiccabilis sp. nov., from biological soil crusts in the Colorado Plateau, USA.</title>
        <authorList>
            <person name="Zhu D."/>
        </authorList>
    </citation>
    <scope>NUCLEOTIDE SEQUENCE [LARGE SCALE GENOMIC DNA]</scope>
    <source>
        <strain evidence="9 10">CP1D</strain>
    </source>
</reference>
<dbReference type="InterPro" id="IPR012795">
    <property type="entry name" value="tRNA_Ile_lys_synt_N"/>
</dbReference>
<dbReference type="HAMAP" id="MF_01161">
    <property type="entry name" value="tRNA_Ile_lys_synt"/>
    <property type="match status" value="1"/>
</dbReference>
<dbReference type="CDD" id="cd01992">
    <property type="entry name" value="TilS_N"/>
    <property type="match status" value="1"/>
</dbReference>
<keyword evidence="6" id="KW-0963">Cytoplasm</keyword>
<dbReference type="EC" id="6.3.4.19" evidence="6"/>
<comment type="function">
    <text evidence="6">Ligates lysine onto the cytidine present at position 34 of the AUA codon-specific tRNA(Ile) that contains the anticodon CAU, in an ATP-dependent manner. Cytidine is converted to lysidine, thus changing the amino acid specificity of the tRNA from methionine to isoleucine.</text>
</comment>
<dbReference type="InterPro" id="IPR011063">
    <property type="entry name" value="TilS/TtcA_N"/>
</dbReference>
<evidence type="ECO:0000256" key="5">
    <source>
        <dbReference type="ARBA" id="ARBA00048539"/>
    </source>
</evidence>
<feature type="region of interest" description="Disordered" evidence="7">
    <location>
        <begin position="327"/>
        <end position="351"/>
    </location>
</feature>
<feature type="domain" description="tRNA(Ile)-lysidine/2-thiocytidine synthase N-terminal" evidence="8">
    <location>
        <begin position="38"/>
        <end position="225"/>
    </location>
</feature>
<comment type="caution">
    <text evidence="9">The sequence shown here is derived from an EMBL/GenBank/DDBJ whole genome shotgun (WGS) entry which is preliminary data.</text>
</comment>
<dbReference type="PANTHER" id="PTHR43033">
    <property type="entry name" value="TRNA(ILE)-LYSIDINE SYNTHASE-RELATED"/>
    <property type="match status" value="1"/>
</dbReference>
<keyword evidence="2 6" id="KW-0819">tRNA processing</keyword>
<comment type="subcellular location">
    <subcellularLocation>
        <location evidence="6">Cytoplasm</location>
    </subcellularLocation>
</comment>
<dbReference type="Pfam" id="PF01171">
    <property type="entry name" value="ATP_bind_3"/>
    <property type="match status" value="1"/>
</dbReference>
<evidence type="ECO:0000313" key="10">
    <source>
        <dbReference type="Proteomes" id="UP000292347"/>
    </source>
</evidence>
<evidence type="ECO:0000256" key="2">
    <source>
        <dbReference type="ARBA" id="ARBA00022694"/>
    </source>
</evidence>
<keyword evidence="10" id="KW-1185">Reference proteome</keyword>
<evidence type="ECO:0000256" key="3">
    <source>
        <dbReference type="ARBA" id="ARBA00022741"/>
    </source>
</evidence>